<dbReference type="EMBL" id="WVUK01000056">
    <property type="protein sequence ID" value="KAF7492337.1"/>
    <property type="molecule type" value="Genomic_DNA"/>
</dbReference>
<dbReference type="GO" id="GO:0005789">
    <property type="term" value="C:endoplasmic reticulum membrane"/>
    <property type="evidence" value="ECO:0007669"/>
    <property type="project" value="TreeGrafter"/>
</dbReference>
<dbReference type="AlphaFoldDB" id="A0A834RAX1"/>
<evidence type="ECO:0000256" key="3">
    <source>
        <dbReference type="ARBA" id="ARBA00022502"/>
    </source>
</evidence>
<accession>A0A834RAX1</accession>
<reference evidence="12" key="1">
    <citation type="journal article" date="2020" name="PLoS Negl. Trop. Dis.">
        <title>High-quality nuclear genome for Sarcoptes scabiei-A critical resource for a neglected parasite.</title>
        <authorList>
            <person name="Korhonen P.K."/>
            <person name="Gasser R.B."/>
            <person name="Ma G."/>
            <person name="Wang T."/>
            <person name="Stroehlein A.J."/>
            <person name="Young N.D."/>
            <person name="Ang C.S."/>
            <person name="Fernando D.D."/>
            <person name="Lu H.C."/>
            <person name="Taylor S."/>
            <person name="Reynolds S.L."/>
            <person name="Mofiz E."/>
            <person name="Najaraj S.H."/>
            <person name="Gowda H."/>
            <person name="Madugundu A."/>
            <person name="Renuse S."/>
            <person name="Holt D."/>
            <person name="Pandey A."/>
            <person name="Papenfuss A.T."/>
            <person name="Fischer K."/>
        </authorList>
    </citation>
    <scope>NUCLEOTIDE SEQUENCE [LARGE SCALE GENOMIC DNA]</scope>
</reference>
<evidence type="ECO:0000256" key="1">
    <source>
        <dbReference type="ARBA" id="ARBA00004653"/>
    </source>
</evidence>
<keyword evidence="12" id="KW-1185">Reference proteome</keyword>
<evidence type="ECO:0000256" key="8">
    <source>
        <dbReference type="SAM" id="Phobius"/>
    </source>
</evidence>
<protein>
    <submittedName>
        <fullName evidence="10">Post-GPI attachment to proteins factor 2</fullName>
    </submittedName>
</protein>
<keyword evidence="3" id="KW-0337">GPI-anchor biosynthesis</keyword>
<evidence type="ECO:0000256" key="6">
    <source>
        <dbReference type="ARBA" id="ARBA00023034"/>
    </source>
</evidence>
<feature type="transmembrane region" description="Helical" evidence="8">
    <location>
        <begin position="65"/>
        <end position="86"/>
    </location>
</feature>
<dbReference type="Proteomes" id="UP000070412">
    <property type="component" value="Unassembled WGS sequence"/>
</dbReference>
<dbReference type="InterPro" id="IPR039545">
    <property type="entry name" value="PGAP2"/>
</dbReference>
<evidence type="ECO:0000256" key="7">
    <source>
        <dbReference type="ARBA" id="ARBA00023136"/>
    </source>
</evidence>
<reference evidence="11" key="3">
    <citation type="submission" date="2022-06" db="UniProtKB">
        <authorList>
            <consortium name="EnsemblMetazoa"/>
        </authorList>
    </citation>
    <scope>IDENTIFICATION</scope>
</reference>
<feature type="domain" description="CWH43-like N-terminal" evidence="9">
    <location>
        <begin position="62"/>
        <end position="260"/>
    </location>
</feature>
<dbReference type="PANTHER" id="PTHR12892">
    <property type="entry name" value="FGF RECEPTOR ACTIVATING PROTEIN 1"/>
    <property type="match status" value="1"/>
</dbReference>
<dbReference type="GO" id="GO:0006506">
    <property type="term" value="P:GPI anchor biosynthetic process"/>
    <property type="evidence" value="ECO:0007669"/>
    <property type="project" value="UniProtKB-KW"/>
</dbReference>
<keyword evidence="6" id="KW-0333">Golgi apparatus</keyword>
<comment type="similarity">
    <text evidence="2">Belongs to the PGAP2 family.</text>
</comment>
<proteinExistence type="inferred from homology"/>
<reference evidence="10" key="2">
    <citation type="submission" date="2020-01" db="EMBL/GenBank/DDBJ databases">
        <authorList>
            <person name="Korhonen P.K.K."/>
            <person name="Guangxu M.G."/>
            <person name="Wang T.W."/>
            <person name="Stroehlein A.J.S."/>
            <person name="Young N.D."/>
            <person name="Ang C.-S.A."/>
            <person name="Fernando D.W.F."/>
            <person name="Lu H.L."/>
            <person name="Taylor S.T."/>
            <person name="Ehtesham M.E.M."/>
            <person name="Najaraj S.H.N."/>
            <person name="Harsha G.H.G."/>
            <person name="Madugundu A.M."/>
            <person name="Renuse S.R."/>
            <person name="Holt D.H."/>
            <person name="Pandey A.P."/>
            <person name="Papenfuss A.P."/>
            <person name="Gasser R.B.G."/>
            <person name="Fischer K.F."/>
        </authorList>
    </citation>
    <scope>NUCLEOTIDE SEQUENCE</scope>
    <source>
        <strain evidence="10">SSS_KF_BRIS2020</strain>
    </source>
</reference>
<feature type="transmembrane region" description="Helical" evidence="8">
    <location>
        <begin position="230"/>
        <end position="250"/>
    </location>
</feature>
<comment type="subcellular location">
    <subcellularLocation>
        <location evidence="1">Golgi apparatus membrane</location>
        <topology evidence="1">Multi-pass membrane protein</topology>
    </subcellularLocation>
</comment>
<keyword evidence="7 8" id="KW-0472">Membrane</keyword>
<sequence length="276" mass="32258">MIALLFHLSCDTPFWLIKNGNVMRFSSERLLIRLFYGPNQIQYQALPIANKIQSDQIGLFSFQRLSIVTLSLPLFGFVFCIFWSLFFNFTDSTSTHCGVNNYLPSVSASIGSFAPQKYFWRSTVAVHSTPRFLVSYVYYRSLHRSKCLFTINWIEISALLGLSVVSSTESFLFHAYCFLIFILTSFFGMLLHLFQDELWSRLKLRLFCYNTCSWIFALIFYIRHNSHCETGIYTLFALAEYVFVLTNMIFHFQAYYDLKSIYFTFGDANFNTKISI</sequence>
<evidence type="ECO:0000313" key="12">
    <source>
        <dbReference type="Proteomes" id="UP000070412"/>
    </source>
</evidence>
<dbReference type="PANTHER" id="PTHR12892:SF11">
    <property type="entry name" value="POST-GPI ATTACHMENT TO PROTEINS FACTOR 2"/>
    <property type="match status" value="1"/>
</dbReference>
<evidence type="ECO:0000256" key="2">
    <source>
        <dbReference type="ARBA" id="ARBA00007414"/>
    </source>
</evidence>
<dbReference type="EnsemblMetazoa" id="SSS_4206s_mrna">
    <property type="protein sequence ID" value="KAF7492337.1"/>
    <property type="gene ID" value="SSS_4206"/>
</dbReference>
<feature type="transmembrane region" description="Helical" evidence="8">
    <location>
        <begin position="206"/>
        <end position="224"/>
    </location>
</feature>
<feature type="transmembrane region" description="Helical" evidence="8">
    <location>
        <begin position="171"/>
        <end position="194"/>
    </location>
</feature>
<evidence type="ECO:0000256" key="5">
    <source>
        <dbReference type="ARBA" id="ARBA00022989"/>
    </source>
</evidence>
<organism evidence="10">
    <name type="scientific">Sarcoptes scabiei</name>
    <name type="common">Itch mite</name>
    <name type="synonym">Acarus scabiei</name>
    <dbReference type="NCBI Taxonomy" id="52283"/>
    <lineage>
        <taxon>Eukaryota</taxon>
        <taxon>Metazoa</taxon>
        <taxon>Ecdysozoa</taxon>
        <taxon>Arthropoda</taxon>
        <taxon>Chelicerata</taxon>
        <taxon>Arachnida</taxon>
        <taxon>Acari</taxon>
        <taxon>Acariformes</taxon>
        <taxon>Sarcoptiformes</taxon>
        <taxon>Astigmata</taxon>
        <taxon>Psoroptidia</taxon>
        <taxon>Sarcoptoidea</taxon>
        <taxon>Sarcoptidae</taxon>
        <taxon>Sarcoptinae</taxon>
        <taxon>Sarcoptes</taxon>
    </lineage>
</organism>
<dbReference type="GO" id="GO:0000139">
    <property type="term" value="C:Golgi membrane"/>
    <property type="evidence" value="ECO:0007669"/>
    <property type="project" value="UniProtKB-SubCell"/>
</dbReference>
<dbReference type="InterPro" id="IPR019402">
    <property type="entry name" value="CWH43_N"/>
</dbReference>
<evidence type="ECO:0000313" key="11">
    <source>
        <dbReference type="EnsemblMetazoa" id="KAF7492337.1"/>
    </source>
</evidence>
<dbReference type="OrthoDB" id="68581at2759"/>
<dbReference type="Pfam" id="PF10277">
    <property type="entry name" value="Frag1"/>
    <property type="match status" value="1"/>
</dbReference>
<evidence type="ECO:0000313" key="10">
    <source>
        <dbReference type="EMBL" id="KAF7492337.1"/>
    </source>
</evidence>
<keyword evidence="4 8" id="KW-0812">Transmembrane</keyword>
<name>A0A834RAX1_SARSC</name>
<feature type="transmembrane region" description="Helical" evidence="8">
    <location>
        <begin position="146"/>
        <end position="165"/>
    </location>
</feature>
<gene>
    <name evidence="10" type="ORF">SSS_4206</name>
</gene>
<evidence type="ECO:0000256" key="4">
    <source>
        <dbReference type="ARBA" id="ARBA00022692"/>
    </source>
</evidence>
<keyword evidence="5 8" id="KW-1133">Transmembrane helix</keyword>
<evidence type="ECO:0000259" key="9">
    <source>
        <dbReference type="Pfam" id="PF10277"/>
    </source>
</evidence>